<organism evidence="1 2">
    <name type="scientific">Halorutilus salinus</name>
    <dbReference type="NCBI Taxonomy" id="2487751"/>
    <lineage>
        <taxon>Archaea</taxon>
        <taxon>Methanobacteriati</taxon>
        <taxon>Methanobacteriota</taxon>
        <taxon>Stenosarchaea group</taxon>
        <taxon>Halobacteria</taxon>
        <taxon>Halorutilales</taxon>
        <taxon>Halorutilaceae</taxon>
        <taxon>Halorutilus</taxon>
    </lineage>
</organism>
<keyword evidence="2" id="KW-1185">Reference proteome</keyword>
<evidence type="ECO:0008006" key="3">
    <source>
        <dbReference type="Google" id="ProtNLM"/>
    </source>
</evidence>
<evidence type="ECO:0000313" key="1">
    <source>
        <dbReference type="EMBL" id="MCX2819413.1"/>
    </source>
</evidence>
<dbReference type="Proteomes" id="UP001149411">
    <property type="component" value="Unassembled WGS sequence"/>
</dbReference>
<gene>
    <name evidence="1" type="ORF">EGH25_08625</name>
</gene>
<name>A0A9Q4GJ08_9EURY</name>
<sequence>MKPVDAQTSWQAASGFVLDYNPALGDSFALSTAKELDGELLVGSDDDYDDVTDVRLTSSPA</sequence>
<evidence type="ECO:0000313" key="2">
    <source>
        <dbReference type="Proteomes" id="UP001149411"/>
    </source>
</evidence>
<accession>A0A9Q4GJ08</accession>
<dbReference type="RefSeq" id="WP_266087645.1">
    <property type="nucleotide sequence ID" value="NZ_RKLV01000008.1"/>
</dbReference>
<comment type="caution">
    <text evidence="1">The sequence shown here is derived from an EMBL/GenBank/DDBJ whole genome shotgun (WGS) entry which is preliminary data.</text>
</comment>
<dbReference type="AlphaFoldDB" id="A0A9Q4GJ08"/>
<dbReference type="EMBL" id="RKLV01000008">
    <property type="protein sequence ID" value="MCX2819413.1"/>
    <property type="molecule type" value="Genomic_DNA"/>
</dbReference>
<proteinExistence type="predicted"/>
<protein>
    <recommendedName>
        <fullName evidence="3">PIN domain-containing protein</fullName>
    </recommendedName>
</protein>
<reference evidence="1" key="1">
    <citation type="submission" date="2022-09" db="EMBL/GenBank/DDBJ databases">
        <title>Haloadaptaus new haloarchaeum isolated from saline soil.</title>
        <authorList>
            <person name="Duran-Viseras A."/>
            <person name="Sanchez-Porro C."/>
            <person name="Ventosa A."/>
        </authorList>
    </citation>
    <scope>NUCLEOTIDE SEQUENCE</scope>
    <source>
        <strain evidence="1">F3-133</strain>
    </source>
</reference>